<dbReference type="SUPFAM" id="SSF55729">
    <property type="entry name" value="Acyl-CoA N-acyltransferases (Nat)"/>
    <property type="match status" value="1"/>
</dbReference>
<evidence type="ECO:0000313" key="2">
    <source>
        <dbReference type="Proteomes" id="UP000672602"/>
    </source>
</evidence>
<protein>
    <recommendedName>
        <fullName evidence="3">N-acetyltransferase domain-containing protein</fullName>
    </recommendedName>
</protein>
<dbReference type="Proteomes" id="UP000672602">
    <property type="component" value="Unassembled WGS sequence"/>
</dbReference>
<gene>
    <name evidence="1" type="ORF">KAJ83_01605</name>
</gene>
<dbReference type="RefSeq" id="WP_210680265.1">
    <property type="nucleotide sequence ID" value="NZ_JAGMWN010000001.1"/>
</dbReference>
<dbReference type="InterPro" id="IPR016181">
    <property type="entry name" value="Acyl_CoA_acyltransferase"/>
</dbReference>
<sequence>MKVEFCQEPEFLTDFLAANDYPFDWPVEYVERVLICRLTTSDKLKTLGFVWFHWVEDAPDVLEFHICLDQEHRTLRLTRGVIKDLHKVADLCGAKVLMCKVYNKAILYQMLRLGWQSSGTICFTEIPNHWSN</sequence>
<accession>A0A8J7RZ07</accession>
<dbReference type="EMBL" id="JAGMWN010000001">
    <property type="protein sequence ID" value="MBP5855688.1"/>
    <property type="molecule type" value="Genomic_DNA"/>
</dbReference>
<keyword evidence="2" id="KW-1185">Reference proteome</keyword>
<organism evidence="1 2">
    <name type="scientific">Marivibrio halodurans</name>
    <dbReference type="NCBI Taxonomy" id="2039722"/>
    <lineage>
        <taxon>Bacteria</taxon>
        <taxon>Pseudomonadati</taxon>
        <taxon>Pseudomonadota</taxon>
        <taxon>Alphaproteobacteria</taxon>
        <taxon>Rhodospirillales</taxon>
        <taxon>Rhodospirillaceae</taxon>
        <taxon>Marivibrio</taxon>
    </lineage>
</organism>
<evidence type="ECO:0000313" key="1">
    <source>
        <dbReference type="EMBL" id="MBP5855688.1"/>
    </source>
</evidence>
<comment type="caution">
    <text evidence="1">The sequence shown here is derived from an EMBL/GenBank/DDBJ whole genome shotgun (WGS) entry which is preliminary data.</text>
</comment>
<reference evidence="1" key="1">
    <citation type="submission" date="2021-04" db="EMBL/GenBank/DDBJ databases">
        <authorList>
            <person name="Zhang D.-C."/>
        </authorList>
    </citation>
    <scope>NUCLEOTIDE SEQUENCE</scope>
    <source>
        <strain evidence="1">CGMCC 1.15697</strain>
    </source>
</reference>
<evidence type="ECO:0008006" key="3">
    <source>
        <dbReference type="Google" id="ProtNLM"/>
    </source>
</evidence>
<name>A0A8J7RZ07_9PROT</name>
<dbReference type="AlphaFoldDB" id="A0A8J7RZ07"/>
<proteinExistence type="predicted"/>